<reference evidence="1 2" key="1">
    <citation type="journal article" date="2016" name="Nat. Commun.">
        <title>Thousands of microbial genomes shed light on interconnected biogeochemical processes in an aquifer system.</title>
        <authorList>
            <person name="Anantharaman K."/>
            <person name="Brown C.T."/>
            <person name="Hug L.A."/>
            <person name="Sharon I."/>
            <person name="Castelle C.J."/>
            <person name="Probst A.J."/>
            <person name="Thomas B.C."/>
            <person name="Singh A."/>
            <person name="Wilkins M.J."/>
            <person name="Karaoz U."/>
            <person name="Brodie E.L."/>
            <person name="Williams K.H."/>
            <person name="Hubbard S.S."/>
            <person name="Banfield J.F."/>
        </authorList>
    </citation>
    <scope>NUCLEOTIDE SEQUENCE [LARGE SCALE GENOMIC DNA]</scope>
</reference>
<dbReference type="Proteomes" id="UP000178951">
    <property type="component" value="Unassembled WGS sequence"/>
</dbReference>
<organism evidence="1 2">
    <name type="scientific">candidate division WOR-1 bacterium RIFOXYB2_FULL_48_7</name>
    <dbReference type="NCBI Taxonomy" id="1802583"/>
    <lineage>
        <taxon>Bacteria</taxon>
        <taxon>Bacillati</taxon>
        <taxon>Saganbacteria</taxon>
    </lineage>
</organism>
<name>A0A1F4TV65_UNCSA</name>
<sequence length="399" mass="45619">MNKNISLAKSWHNMTLRFMHTQRSQNVVRSDLLTRMVQCSPQTMRIMTHLSPPAYQGVLGLLDRALKMDRFIATFLLDQTNQLEGLDFSPGTITDQFLGERINGTILNLSRLRTRVRQHQQRAAMLADLVRAPRPVSRRKEKHEPVSQVYDFVFRRSVLQPYHGFEIGRVENPSKLPTSISNALLTELNWLGRDRADMYAHAVSVDDLALAFKDERPVAFASVDELPFAYSQINGRRRQGQVVPLVGTAVDPSFQAQDLAVRLNYTLLAWRWLHYKFSGGWIKPFYIGVRTRNPIVVAILHKYFSGVKYVRLGLEELEARRAIAEYYKCQVKIDGVVEGAYEEAIGNTADYRGGGRLGEKVKDALEGLGPKDARIFIFRLNVFSFLKSVLKIFFKRLSK</sequence>
<dbReference type="EMBL" id="MEUF01000013">
    <property type="protein sequence ID" value="OGC36527.1"/>
    <property type="molecule type" value="Genomic_DNA"/>
</dbReference>
<evidence type="ECO:0000313" key="2">
    <source>
        <dbReference type="Proteomes" id="UP000178951"/>
    </source>
</evidence>
<evidence type="ECO:0000313" key="1">
    <source>
        <dbReference type="EMBL" id="OGC36527.1"/>
    </source>
</evidence>
<dbReference type="AlphaFoldDB" id="A0A1F4TV65"/>
<proteinExistence type="predicted"/>
<comment type="caution">
    <text evidence="1">The sequence shown here is derived from an EMBL/GenBank/DDBJ whole genome shotgun (WGS) entry which is preliminary data.</text>
</comment>
<protein>
    <submittedName>
        <fullName evidence="1">Uncharacterized protein</fullName>
    </submittedName>
</protein>
<gene>
    <name evidence="1" type="ORF">A2311_03300</name>
</gene>
<accession>A0A1F4TV65</accession>